<evidence type="ECO:0000259" key="4">
    <source>
        <dbReference type="SMART" id="SM00062"/>
    </source>
</evidence>
<dbReference type="PANTHER" id="PTHR35936:SF17">
    <property type="entry name" value="ARGININE-BINDING EXTRACELLULAR PROTEIN ARTP"/>
    <property type="match status" value="1"/>
</dbReference>
<dbReference type="Proteomes" id="UP001156702">
    <property type="component" value="Unassembled WGS sequence"/>
</dbReference>
<feature type="chain" id="PRO_5046537451" evidence="3">
    <location>
        <begin position="24"/>
        <end position="281"/>
    </location>
</feature>
<dbReference type="Gene3D" id="3.40.190.10">
    <property type="entry name" value="Periplasmic binding protein-like II"/>
    <property type="match status" value="2"/>
</dbReference>
<evidence type="ECO:0000256" key="1">
    <source>
        <dbReference type="ARBA" id="ARBA00004418"/>
    </source>
</evidence>
<name>A0ABQ5ZVC2_9HYPH</name>
<reference evidence="6" key="1">
    <citation type="journal article" date="2019" name="Int. J. Syst. Evol. Microbiol.">
        <title>The Global Catalogue of Microorganisms (GCM) 10K type strain sequencing project: providing services to taxonomists for standard genome sequencing and annotation.</title>
        <authorList>
            <consortium name="The Broad Institute Genomics Platform"/>
            <consortium name="The Broad Institute Genome Sequencing Center for Infectious Disease"/>
            <person name="Wu L."/>
            <person name="Ma J."/>
        </authorList>
    </citation>
    <scope>NUCLEOTIDE SEQUENCE [LARGE SCALE GENOMIC DNA]</scope>
    <source>
        <strain evidence="6">NBRC 102122</strain>
    </source>
</reference>
<dbReference type="EMBL" id="BSOP01000051">
    <property type="protein sequence ID" value="GLR54543.1"/>
    <property type="molecule type" value="Genomic_DNA"/>
</dbReference>
<sequence length="281" mass="30286">MKRMLLPFACLAFFGTAISSASAAQCEPGKVAEKYPGFAGKVVKIAASPAQPPFAYSDPDNPDEMIGFEAELIQNVMDCAGLKYEYYKGAWSGLLPTLFAGSTDLMIGSVNYRPERAEKADFVLYARAGQSVIVPKGNPKKIAKLDDVCGLVGSANMSGSSAQSLQRQSQKCVENGLTAIDYRPADSAESAYRQILTGRMDFVMDDAVAANARIQKEASMEIVQTVITDIYTGMVVAKGNKEMLQVIADGLAVQQQDGRFKALAEKYGLPAEILIPIETRQ</sequence>
<evidence type="ECO:0000313" key="6">
    <source>
        <dbReference type="Proteomes" id="UP001156702"/>
    </source>
</evidence>
<gene>
    <name evidence="5" type="ORF">GCM10007923_57600</name>
</gene>
<evidence type="ECO:0000256" key="3">
    <source>
        <dbReference type="SAM" id="SignalP"/>
    </source>
</evidence>
<keyword evidence="6" id="KW-1185">Reference proteome</keyword>
<evidence type="ECO:0000256" key="2">
    <source>
        <dbReference type="ARBA" id="ARBA00022729"/>
    </source>
</evidence>
<accession>A0ABQ5ZVC2</accession>
<feature type="signal peptide" evidence="3">
    <location>
        <begin position="1"/>
        <end position="23"/>
    </location>
</feature>
<feature type="domain" description="Solute-binding protein family 3/N-terminal" evidence="4">
    <location>
        <begin position="42"/>
        <end position="271"/>
    </location>
</feature>
<dbReference type="PANTHER" id="PTHR35936">
    <property type="entry name" value="MEMBRANE-BOUND LYTIC MUREIN TRANSGLYCOSYLASE F"/>
    <property type="match status" value="1"/>
</dbReference>
<proteinExistence type="predicted"/>
<keyword evidence="2 3" id="KW-0732">Signal</keyword>
<dbReference type="InterPro" id="IPR001638">
    <property type="entry name" value="Solute-binding_3/MltF_N"/>
</dbReference>
<dbReference type="SUPFAM" id="SSF53850">
    <property type="entry name" value="Periplasmic binding protein-like II"/>
    <property type="match status" value="1"/>
</dbReference>
<evidence type="ECO:0000313" key="5">
    <source>
        <dbReference type="EMBL" id="GLR54543.1"/>
    </source>
</evidence>
<dbReference type="RefSeq" id="WP_244766376.1">
    <property type="nucleotide sequence ID" value="NZ_BSOP01000051.1"/>
</dbReference>
<dbReference type="SMART" id="SM00062">
    <property type="entry name" value="PBPb"/>
    <property type="match status" value="1"/>
</dbReference>
<comment type="caution">
    <text evidence="5">The sequence shown here is derived from an EMBL/GenBank/DDBJ whole genome shotgun (WGS) entry which is preliminary data.</text>
</comment>
<organism evidence="5 6">
    <name type="scientific">Shinella yambaruensis</name>
    <dbReference type="NCBI Taxonomy" id="415996"/>
    <lineage>
        <taxon>Bacteria</taxon>
        <taxon>Pseudomonadati</taxon>
        <taxon>Pseudomonadota</taxon>
        <taxon>Alphaproteobacteria</taxon>
        <taxon>Hyphomicrobiales</taxon>
        <taxon>Rhizobiaceae</taxon>
        <taxon>Shinella</taxon>
    </lineage>
</organism>
<dbReference type="Pfam" id="PF00497">
    <property type="entry name" value="SBP_bac_3"/>
    <property type="match status" value="1"/>
</dbReference>
<protein>
    <submittedName>
        <fullName evidence="5">Amino acid ABC transporter</fullName>
    </submittedName>
</protein>
<comment type="subcellular location">
    <subcellularLocation>
        <location evidence="1">Periplasm</location>
    </subcellularLocation>
</comment>